<dbReference type="Pfam" id="PF01614">
    <property type="entry name" value="IclR_C"/>
    <property type="match status" value="1"/>
</dbReference>
<keyword evidence="1" id="KW-0805">Transcription regulation</keyword>
<dbReference type="InterPro" id="IPR036390">
    <property type="entry name" value="WH_DNA-bd_sf"/>
</dbReference>
<feature type="domain" description="HTH iclR-type" evidence="4">
    <location>
        <begin position="15"/>
        <end position="77"/>
    </location>
</feature>
<evidence type="ECO:0000256" key="1">
    <source>
        <dbReference type="ARBA" id="ARBA00023015"/>
    </source>
</evidence>
<proteinExistence type="predicted"/>
<dbReference type="InterPro" id="IPR014757">
    <property type="entry name" value="Tscrpt_reg_IclR_C"/>
</dbReference>
<name>A0ABV6LRY4_9BACI</name>
<reference evidence="6 7" key="1">
    <citation type="submission" date="2024-09" db="EMBL/GenBank/DDBJ databases">
        <authorList>
            <person name="Sun Q."/>
            <person name="Mori K."/>
        </authorList>
    </citation>
    <scope>NUCLEOTIDE SEQUENCE [LARGE SCALE GENOMIC DNA]</scope>
    <source>
        <strain evidence="6 7">NCAIM B.02529</strain>
    </source>
</reference>
<evidence type="ECO:0000259" key="5">
    <source>
        <dbReference type="PROSITE" id="PS51078"/>
    </source>
</evidence>
<evidence type="ECO:0000259" key="4">
    <source>
        <dbReference type="PROSITE" id="PS51077"/>
    </source>
</evidence>
<dbReference type="Proteomes" id="UP001589836">
    <property type="component" value="Unassembled WGS sequence"/>
</dbReference>
<keyword evidence="2" id="KW-0238">DNA-binding</keyword>
<keyword evidence="7" id="KW-1185">Reference proteome</keyword>
<dbReference type="PROSITE" id="PS51078">
    <property type="entry name" value="ICLR_ED"/>
    <property type="match status" value="1"/>
</dbReference>
<dbReference type="PANTHER" id="PTHR30136">
    <property type="entry name" value="HELIX-TURN-HELIX TRANSCRIPTIONAL REGULATOR, ICLR FAMILY"/>
    <property type="match status" value="1"/>
</dbReference>
<protein>
    <submittedName>
        <fullName evidence="6">IclR family transcriptional regulator</fullName>
    </submittedName>
</protein>
<comment type="caution">
    <text evidence="6">The sequence shown here is derived from an EMBL/GenBank/DDBJ whole genome shotgun (WGS) entry which is preliminary data.</text>
</comment>
<dbReference type="SMART" id="SM00346">
    <property type="entry name" value="HTH_ICLR"/>
    <property type="match status" value="1"/>
</dbReference>
<dbReference type="SUPFAM" id="SSF46785">
    <property type="entry name" value="Winged helix' DNA-binding domain"/>
    <property type="match status" value="1"/>
</dbReference>
<dbReference type="Gene3D" id="3.30.450.40">
    <property type="match status" value="1"/>
</dbReference>
<dbReference type="PANTHER" id="PTHR30136:SF24">
    <property type="entry name" value="HTH-TYPE TRANSCRIPTIONAL REPRESSOR ALLR"/>
    <property type="match status" value="1"/>
</dbReference>
<dbReference type="InterPro" id="IPR050707">
    <property type="entry name" value="HTH_MetabolicPath_Reg"/>
</dbReference>
<dbReference type="InterPro" id="IPR029016">
    <property type="entry name" value="GAF-like_dom_sf"/>
</dbReference>
<feature type="domain" description="IclR-ED" evidence="5">
    <location>
        <begin position="71"/>
        <end position="259"/>
    </location>
</feature>
<accession>A0ABV6LRY4</accession>
<dbReference type="Pfam" id="PF09339">
    <property type="entry name" value="HTH_IclR"/>
    <property type="match status" value="1"/>
</dbReference>
<evidence type="ECO:0000313" key="7">
    <source>
        <dbReference type="Proteomes" id="UP001589836"/>
    </source>
</evidence>
<dbReference type="Gene3D" id="1.10.10.10">
    <property type="entry name" value="Winged helix-like DNA-binding domain superfamily/Winged helix DNA-binding domain"/>
    <property type="match status" value="1"/>
</dbReference>
<keyword evidence="3" id="KW-0804">Transcription</keyword>
<sequence length="259" mass="29756">MKHNPNQTNKEEQSVQSVVRAIQILEAVVEHMEPITIQELVEKTNLNRTTVWRLLVTLENLHYVERDPITKGYQIGYAPNRLFAKTDVHGPLVRRARPLLEKLRDETDETVHLSVPKHNGTLTVDQIDAPRSIRVINYVNRFLPSHCTSNGKVLLSRLSNEELHILLDRSLEKVTPYTITTAKELMQEIEWVRKHGYGLAIREWDESENGISAPILSEQQELIGFVSVLGPYFRLPKEKMTQMAETIQQTAHSIAKELN</sequence>
<evidence type="ECO:0000256" key="3">
    <source>
        <dbReference type="ARBA" id="ARBA00023163"/>
    </source>
</evidence>
<dbReference type="InterPro" id="IPR005471">
    <property type="entry name" value="Tscrpt_reg_IclR_N"/>
</dbReference>
<dbReference type="EMBL" id="JBHLTP010000013">
    <property type="protein sequence ID" value="MFC0525180.1"/>
    <property type="molecule type" value="Genomic_DNA"/>
</dbReference>
<evidence type="ECO:0000313" key="6">
    <source>
        <dbReference type="EMBL" id="MFC0525180.1"/>
    </source>
</evidence>
<organism evidence="6 7">
    <name type="scientific">Pontibacillus salicampi</name>
    <dbReference type="NCBI Taxonomy" id="1449801"/>
    <lineage>
        <taxon>Bacteria</taxon>
        <taxon>Bacillati</taxon>
        <taxon>Bacillota</taxon>
        <taxon>Bacilli</taxon>
        <taxon>Bacillales</taxon>
        <taxon>Bacillaceae</taxon>
        <taxon>Pontibacillus</taxon>
    </lineage>
</organism>
<dbReference type="PROSITE" id="PS51077">
    <property type="entry name" value="HTH_ICLR"/>
    <property type="match status" value="1"/>
</dbReference>
<dbReference type="RefSeq" id="WP_377350120.1">
    <property type="nucleotide sequence ID" value="NZ_JBHLTP010000013.1"/>
</dbReference>
<dbReference type="InterPro" id="IPR036388">
    <property type="entry name" value="WH-like_DNA-bd_sf"/>
</dbReference>
<evidence type="ECO:0000256" key="2">
    <source>
        <dbReference type="ARBA" id="ARBA00023125"/>
    </source>
</evidence>
<gene>
    <name evidence="6" type="ORF">ACFFGV_16485</name>
</gene>
<dbReference type="SUPFAM" id="SSF55781">
    <property type="entry name" value="GAF domain-like"/>
    <property type="match status" value="1"/>
</dbReference>